<feature type="compositionally biased region" description="Basic and acidic residues" evidence="1">
    <location>
        <begin position="377"/>
        <end position="399"/>
    </location>
</feature>
<feature type="region of interest" description="Disordered" evidence="1">
    <location>
        <begin position="346"/>
        <end position="408"/>
    </location>
</feature>
<feature type="region of interest" description="Disordered" evidence="1">
    <location>
        <begin position="164"/>
        <end position="185"/>
    </location>
</feature>
<reference evidence="3 5" key="2">
    <citation type="submission" date="2023-09" db="EMBL/GenBank/DDBJ databases">
        <title>Complete-Gapless Cercospora beticola genome.</title>
        <authorList>
            <person name="Wyatt N.A."/>
            <person name="Spanner R.E."/>
            <person name="Bolton M.D."/>
        </authorList>
    </citation>
    <scope>NUCLEOTIDE SEQUENCE [LARGE SCALE GENOMIC DNA]</scope>
    <source>
        <strain evidence="3">Cb09-40</strain>
    </source>
</reference>
<feature type="compositionally biased region" description="Polar residues" evidence="1">
    <location>
        <begin position="86"/>
        <end position="100"/>
    </location>
</feature>
<proteinExistence type="predicted"/>
<evidence type="ECO:0000313" key="5">
    <source>
        <dbReference type="Proteomes" id="UP001302367"/>
    </source>
</evidence>
<keyword evidence="5" id="KW-1185">Reference proteome</keyword>
<dbReference type="EMBL" id="CP134184">
    <property type="protein sequence ID" value="WPA95796.1"/>
    <property type="molecule type" value="Genomic_DNA"/>
</dbReference>
<feature type="compositionally biased region" description="Polar residues" evidence="1">
    <location>
        <begin position="654"/>
        <end position="665"/>
    </location>
</feature>
<organism evidence="2 4">
    <name type="scientific">Cercospora beticola</name>
    <name type="common">Sugarbeet leaf spot fungus</name>
    <dbReference type="NCBI Taxonomy" id="122368"/>
    <lineage>
        <taxon>Eukaryota</taxon>
        <taxon>Fungi</taxon>
        <taxon>Dikarya</taxon>
        <taxon>Ascomycota</taxon>
        <taxon>Pezizomycotina</taxon>
        <taxon>Dothideomycetes</taxon>
        <taxon>Dothideomycetidae</taxon>
        <taxon>Mycosphaerellales</taxon>
        <taxon>Mycosphaerellaceae</taxon>
        <taxon>Cercospora</taxon>
    </lineage>
</organism>
<dbReference type="Proteomes" id="UP001302367">
    <property type="component" value="Chromosome 1"/>
</dbReference>
<sequence>MDWTGGTRRRYASNTKKSAVLQKQKAHFAKVRASGAAHSPHAVPDFIRQAMSAKDNAEHQRRDEGVGESGRGSVSAGSQQSAADRYSNTSNQHTTTNRTRLITRKRLRDSVTPEDPEGLAGALAADMTDEARRLRASRHHLLSRRDWLGLAAARPLRMKFPKNRDSERVGKRRKVKRPRHHVQVARHKPVTPPFQHQQHLFEPMMSGAIQNHDIHIKIGTDAFASQTQRSRTVHTPVNTSLRHLSTEFGPLSEEPMLMDEEDASFLNEMEIFGLGSPEIATAIDEQRAYAPAEWSQSEGIAAATSAQYPPSMQISDEQSLRVARQVAPVVPYMTFDDTNWKERWEEPKHSVVADQGTMAPEGVPSTSRPPLRPAESPSHDFEDGGVEELRSRSDEKDWSPKSIYAEPDMPTRTSMKAVLSPTFRLFQPALSLEPHQHWVGGSKPVVASSGVVRKISHRNERPQQMLFDCDDLVNTNANAAPAPQILHSIVDTNDITTRASGQSNELDDAFWRRAITGTRASDSESSVFNSNANVGRLLNADASIRYDQLPHVAPDHLRSDRVTAGGSTVAAHALTACSDSTSSPDFGGRTSIIAHPNTVRPDDDTIDCNLPSEQGEECNNNIHASPRLVKPPRFKQTRRSQPRVNLEPKRLTKSTKAPTGAQKNSVYDLPSTFC</sequence>
<dbReference type="OrthoDB" id="5426563at2759"/>
<gene>
    <name evidence="2" type="ORF">CB0940_00380</name>
    <name evidence="3" type="ORF">RHO25_000399</name>
</gene>
<evidence type="ECO:0000313" key="4">
    <source>
        <dbReference type="Proteomes" id="UP000230605"/>
    </source>
</evidence>
<protein>
    <submittedName>
        <fullName evidence="2">Uncharacterized protein</fullName>
    </submittedName>
</protein>
<reference evidence="2 4" key="1">
    <citation type="submission" date="2015-10" db="EMBL/GenBank/DDBJ databases">
        <title>The cercosporin biosynthetic gene cluster was horizontally transferred to several fungal lineages and shown to be expanded in Cercospora beticola based on microsynteny with recipient genomes.</title>
        <authorList>
            <person name="De Jonge R."/>
            <person name="Ebert M.K."/>
            <person name="Suttle J.C."/>
            <person name="Jurick Ii W.M."/>
            <person name="Secor G.A."/>
            <person name="Thomma B.P."/>
            <person name="Van De Peer Y."/>
            <person name="Bolton M.D."/>
        </authorList>
    </citation>
    <scope>NUCLEOTIDE SEQUENCE [LARGE SCALE GENOMIC DNA]</scope>
    <source>
        <strain evidence="2 4">09-40</strain>
    </source>
</reference>
<feature type="compositionally biased region" description="Basic residues" evidence="1">
    <location>
        <begin position="170"/>
        <end position="185"/>
    </location>
</feature>
<feature type="region of interest" description="Disordered" evidence="1">
    <location>
        <begin position="633"/>
        <end position="674"/>
    </location>
</feature>
<evidence type="ECO:0000313" key="2">
    <source>
        <dbReference type="EMBL" id="PIB01113.1"/>
    </source>
</evidence>
<evidence type="ECO:0000256" key="1">
    <source>
        <dbReference type="SAM" id="MobiDB-lite"/>
    </source>
</evidence>
<name>A0A2G5I9E7_CERBT</name>
<evidence type="ECO:0000313" key="3">
    <source>
        <dbReference type="EMBL" id="WPA95796.1"/>
    </source>
</evidence>
<feature type="compositionally biased region" description="Low complexity" evidence="1">
    <location>
        <begin position="71"/>
        <end position="83"/>
    </location>
</feature>
<feature type="region of interest" description="Disordered" evidence="1">
    <location>
        <begin position="53"/>
        <end position="118"/>
    </location>
</feature>
<accession>A0A2G5I9E7</accession>
<feature type="compositionally biased region" description="Basic and acidic residues" evidence="1">
    <location>
        <begin position="55"/>
        <end position="65"/>
    </location>
</feature>
<dbReference type="EMBL" id="LKMD01000100">
    <property type="protein sequence ID" value="PIB01113.1"/>
    <property type="molecule type" value="Genomic_DNA"/>
</dbReference>
<dbReference type="AlphaFoldDB" id="A0A2G5I9E7"/>
<dbReference type="Proteomes" id="UP000230605">
    <property type="component" value="Chromosome 1"/>
</dbReference>